<evidence type="ECO:0000256" key="2">
    <source>
        <dbReference type="ARBA" id="ARBA00006653"/>
    </source>
</evidence>
<proteinExistence type="inferred from homology"/>
<dbReference type="Proteomes" id="UP000028045">
    <property type="component" value="Unassembled WGS sequence"/>
</dbReference>
<feature type="region of interest" description="Disordered" evidence="8">
    <location>
        <begin position="685"/>
        <end position="724"/>
    </location>
</feature>
<evidence type="ECO:0000256" key="3">
    <source>
        <dbReference type="ARBA" id="ARBA00020978"/>
    </source>
</evidence>
<evidence type="ECO:0000313" key="9">
    <source>
        <dbReference type="EMBL" id="KEY67231.1"/>
    </source>
</evidence>
<dbReference type="GO" id="GO:0000139">
    <property type="term" value="C:Golgi membrane"/>
    <property type="evidence" value="ECO:0007669"/>
    <property type="project" value="UniProtKB-SubCell"/>
</dbReference>
<feature type="compositionally biased region" description="Basic and acidic residues" evidence="8">
    <location>
        <begin position="698"/>
        <end position="724"/>
    </location>
</feature>
<organism evidence="9 10">
    <name type="scientific">Stachybotrys chartarum (strain CBS 109288 / IBT 7711)</name>
    <name type="common">Toxic black mold</name>
    <name type="synonym">Stilbospora chartarum</name>
    <dbReference type="NCBI Taxonomy" id="1280523"/>
    <lineage>
        <taxon>Eukaryota</taxon>
        <taxon>Fungi</taxon>
        <taxon>Dikarya</taxon>
        <taxon>Ascomycota</taxon>
        <taxon>Pezizomycotina</taxon>
        <taxon>Sordariomycetes</taxon>
        <taxon>Hypocreomycetidae</taxon>
        <taxon>Hypocreales</taxon>
        <taxon>Stachybotryaceae</taxon>
        <taxon>Stachybotrys</taxon>
    </lineage>
</organism>
<evidence type="ECO:0000313" key="10">
    <source>
        <dbReference type="Proteomes" id="UP000028045"/>
    </source>
</evidence>
<dbReference type="EMBL" id="KL648627">
    <property type="protein sequence ID" value="KEY67231.1"/>
    <property type="molecule type" value="Genomic_DNA"/>
</dbReference>
<evidence type="ECO:0000256" key="8">
    <source>
        <dbReference type="SAM" id="MobiDB-lite"/>
    </source>
</evidence>
<keyword evidence="7" id="KW-0472">Membrane</keyword>
<evidence type="ECO:0000256" key="1">
    <source>
        <dbReference type="ARBA" id="ARBA00004395"/>
    </source>
</evidence>
<comment type="subcellular location">
    <subcellularLocation>
        <location evidence="1">Golgi apparatus membrane</location>
        <topology evidence="1">Peripheral membrane protein</topology>
    </subcellularLocation>
</comment>
<gene>
    <name evidence="9" type="ORF">S7711_06700</name>
</gene>
<protein>
    <recommendedName>
        <fullName evidence="3">Conserved oligomeric Golgi complex subunit 1</fullName>
    </recommendedName>
</protein>
<name>A0A084APK2_STACB</name>
<dbReference type="PANTHER" id="PTHR31658:SF0">
    <property type="entry name" value="CONSERVED OLIGOMERIC GOLGI COMPLEX SUBUNIT 1"/>
    <property type="match status" value="1"/>
</dbReference>
<dbReference type="Pfam" id="PF08700">
    <property type="entry name" value="VPS51_Exo84_N"/>
    <property type="match status" value="1"/>
</dbReference>
<keyword evidence="4" id="KW-0813">Transport</keyword>
<dbReference type="HOGENOM" id="CLU_008451_0_0_1"/>
<accession>A0A084APK2</accession>
<keyword evidence="5" id="KW-0653">Protein transport</keyword>
<reference evidence="9 10" key="1">
    <citation type="journal article" date="2014" name="BMC Genomics">
        <title>Comparative genome sequencing reveals chemotype-specific gene clusters in the toxigenic black mold Stachybotrys.</title>
        <authorList>
            <person name="Semeiks J."/>
            <person name="Borek D."/>
            <person name="Otwinowski Z."/>
            <person name="Grishin N.V."/>
        </authorList>
    </citation>
    <scope>NUCLEOTIDE SEQUENCE [LARGE SCALE GENOMIC DNA]</scope>
    <source>
        <strain evidence="10">CBS 109288 / IBT 7711</strain>
    </source>
</reference>
<dbReference type="InterPro" id="IPR033370">
    <property type="entry name" value="COG1"/>
</dbReference>
<evidence type="ECO:0000256" key="5">
    <source>
        <dbReference type="ARBA" id="ARBA00022927"/>
    </source>
</evidence>
<comment type="similarity">
    <text evidence="2">Belongs to the COG1 family.</text>
</comment>
<dbReference type="GO" id="GO:0015031">
    <property type="term" value="P:protein transport"/>
    <property type="evidence" value="ECO:0007669"/>
    <property type="project" value="UniProtKB-KW"/>
</dbReference>
<dbReference type="PANTHER" id="PTHR31658">
    <property type="entry name" value="CONSERVED OLIGOMERIC GOLGI COMPLEX SUBUNIT 1"/>
    <property type="match status" value="1"/>
</dbReference>
<dbReference type="GO" id="GO:0017119">
    <property type="term" value="C:Golgi transport complex"/>
    <property type="evidence" value="ECO:0007669"/>
    <property type="project" value="InterPro"/>
</dbReference>
<sequence length="804" mass="88846">MAAPDVTGLTSSAQIFSGKYTLPQIRSIHKALHVQIDEKSSRLRTQVGGSYRELLGTADTIVQMHGHNDEVQDLLADMGGRCGRAIVDSKASALASFVTKTRSRATTEAARLRLLDACVLVVGRVLKGGGGLDSSATKGDRLVLAAKILVLSRLLVKSLADDVSDDAGRRTADTATKALGNMRRRLLRGIEKVLEEADEKTDRGEALQALCAYSLATSSGAKDVLRQFLHVRGQAMALAFDDEGTEKDRKTEDVVRSLQLYTRTLLDVQALIPAKLSQALSALKRRPLLEDAAIKQLEGLRLDIYAKWCGEEIRYFTPFIRHDDIDGKLARDMLFSWAERGGEVLLESVRKTLQNMGDFKSIMDLRTSVLRLWIRNGGRAKGFDPQEMQDDLREAINARMLVVLEAKVSKLRLVGSEINATLEAWHPGITDQHASLWSEDGYDAALASGAAPFIQEVVSRLHGRNDAVSKAIHSYTSWFHVIDDVKEIVESLKKQRWDNDYDEVEDEDTIEARQQILSREDPAMLQNKLDSTLDKSFKELDQQVQKLWDERADAAESSAIAMYLLRVLRDIRSQLPARPAIKSFGLGLVPALHIQVATRAATSPLDDFARALSAERKAITRPLWEGEPALPGQPSPTVFRFLRGLSVSMEDAGVDLWSPAATQVLKEQLSERLCEIVRGAFAQTHETSGTAEAVATDPEAHQNEEEKPEDKDAASDGKEEKTLSAEETATAANLTKELHVQRFFDLCLLQGSIGNASETARGRLHELCDEVGEHAGLDDASRQRIAKSAQDFWQRTRLLFGLLS</sequence>
<evidence type="ECO:0000256" key="6">
    <source>
        <dbReference type="ARBA" id="ARBA00023034"/>
    </source>
</evidence>
<dbReference type="GO" id="GO:0006891">
    <property type="term" value="P:intra-Golgi vesicle-mediated transport"/>
    <property type="evidence" value="ECO:0007669"/>
    <property type="project" value="InterPro"/>
</dbReference>
<dbReference type="OrthoDB" id="46189at2759"/>
<evidence type="ECO:0000256" key="7">
    <source>
        <dbReference type="ARBA" id="ARBA00023136"/>
    </source>
</evidence>
<evidence type="ECO:0000256" key="4">
    <source>
        <dbReference type="ARBA" id="ARBA00022448"/>
    </source>
</evidence>
<keyword evidence="10" id="KW-1185">Reference proteome</keyword>
<dbReference type="AlphaFoldDB" id="A0A084APK2"/>
<keyword evidence="6" id="KW-0333">Golgi apparatus</keyword>